<dbReference type="Proteomes" id="UP000646053">
    <property type="component" value="Unassembled WGS sequence"/>
</dbReference>
<accession>A0A8J7Z333</accession>
<evidence type="ECO:0000313" key="2">
    <source>
        <dbReference type="Proteomes" id="UP000646053"/>
    </source>
</evidence>
<protein>
    <submittedName>
        <fullName evidence="1">Uncharacterized protein</fullName>
    </submittedName>
</protein>
<sequence length="73" mass="8464">MVKASQNRFDLPTKQIIERILQAGQIHRQEHLHLASVLLSSQGITAEERRQINRIFDQIQNGRMKLVDDQGLM</sequence>
<name>A0A8J7Z333_9CYAN</name>
<comment type="caution">
    <text evidence="1">The sequence shown here is derived from an EMBL/GenBank/DDBJ whole genome shotgun (WGS) entry which is preliminary data.</text>
</comment>
<dbReference type="RefSeq" id="WP_162422730.1">
    <property type="nucleotide sequence ID" value="NZ_WVIE01000007.1"/>
</dbReference>
<gene>
    <name evidence="1" type="ORF">GS601_07985</name>
</gene>
<dbReference type="EMBL" id="WVIE01000007">
    <property type="protein sequence ID" value="NDJ17228.1"/>
    <property type="molecule type" value="Genomic_DNA"/>
</dbReference>
<organism evidence="1 2">
    <name type="scientific">Myxacorys almedinensis A</name>
    <dbReference type="NCBI Taxonomy" id="2690445"/>
    <lineage>
        <taxon>Bacteria</taxon>
        <taxon>Bacillati</taxon>
        <taxon>Cyanobacteriota</taxon>
        <taxon>Cyanophyceae</taxon>
        <taxon>Leptolyngbyales</taxon>
        <taxon>Leptolyngbyaceae</taxon>
        <taxon>Myxacorys</taxon>
        <taxon>Myxacorys almedinensis</taxon>
    </lineage>
</organism>
<reference evidence="1" key="1">
    <citation type="submission" date="2019-12" db="EMBL/GenBank/DDBJ databases">
        <title>High-Quality draft genome sequences of three cyanobacteria isolated from the limestone walls of the Old Cathedral of Coimbra.</title>
        <authorList>
            <person name="Tiago I."/>
            <person name="Soares F."/>
            <person name="Portugal A."/>
        </authorList>
    </citation>
    <scope>NUCLEOTIDE SEQUENCE</scope>
    <source>
        <strain evidence="1">A</strain>
    </source>
</reference>
<proteinExistence type="predicted"/>
<keyword evidence="2" id="KW-1185">Reference proteome</keyword>
<evidence type="ECO:0000313" key="1">
    <source>
        <dbReference type="EMBL" id="NDJ17228.1"/>
    </source>
</evidence>
<dbReference type="AlphaFoldDB" id="A0A8J7Z333"/>